<evidence type="ECO:0000256" key="5">
    <source>
        <dbReference type="SAM" id="MobiDB-lite"/>
    </source>
</evidence>
<dbReference type="Proteomes" id="UP001175271">
    <property type="component" value="Unassembled WGS sequence"/>
</dbReference>
<keyword evidence="4" id="KW-0347">Helicase</keyword>
<dbReference type="SUPFAM" id="SSF52540">
    <property type="entry name" value="P-loop containing nucleoside triphosphate hydrolases"/>
    <property type="match status" value="1"/>
</dbReference>
<evidence type="ECO:0000313" key="7">
    <source>
        <dbReference type="EMBL" id="KAK0428438.1"/>
    </source>
</evidence>
<dbReference type="EMBL" id="JAUCMV010000001">
    <property type="protein sequence ID" value="KAK0428438.1"/>
    <property type="molecule type" value="Genomic_DNA"/>
</dbReference>
<dbReference type="GO" id="GO:0003723">
    <property type="term" value="F:RNA binding"/>
    <property type="evidence" value="ECO:0007669"/>
    <property type="project" value="UniProtKB-UniRule"/>
</dbReference>
<sequence>MVLRPRRSSSSSGFESDCAPPALDHASTDEDDDVITPPACLELIKPLFDLSKPDPKNCADNNNAVDENAEAPVPENNENEQNLPIFDVGRQQRPPAVTERQSCSKYDLIAQAETGSGKTLAYLVPVISLVHGLKRCSPPRRFRPFAIIIVPTRELAAQIRNEAKKLVESKKARRQRLYVFSATFSEYSMEFYRQQMTSEPFYILRRRGTNTIDFMWRSDGVNSFMHRIGRTGRAGNRGCAITYFDPVRDRRHGEYIAEMLQSLGENVPEFLRYHVEE</sequence>
<evidence type="ECO:0000256" key="4">
    <source>
        <dbReference type="RuleBase" id="RU365068"/>
    </source>
</evidence>
<reference evidence="7" key="1">
    <citation type="submission" date="2023-06" db="EMBL/GenBank/DDBJ databases">
        <title>Genomic analysis of the entomopathogenic nematode Steinernema hermaphroditum.</title>
        <authorList>
            <person name="Schwarz E.M."/>
            <person name="Heppert J.K."/>
            <person name="Baniya A."/>
            <person name="Schwartz H.T."/>
            <person name="Tan C.-H."/>
            <person name="Antoshechkin I."/>
            <person name="Sternberg P.W."/>
            <person name="Goodrich-Blair H."/>
            <person name="Dillman A.R."/>
        </authorList>
    </citation>
    <scope>NUCLEOTIDE SEQUENCE</scope>
    <source>
        <strain evidence="7">PS9179</strain>
        <tissue evidence="7">Whole animal</tissue>
    </source>
</reference>
<keyword evidence="1 4" id="KW-0547">Nucleotide-binding</keyword>
<gene>
    <name evidence="7" type="ORF">QR680_010806</name>
</gene>
<dbReference type="Gene3D" id="3.40.50.300">
    <property type="entry name" value="P-loop containing nucleotide triphosphate hydrolases"/>
    <property type="match status" value="2"/>
</dbReference>
<dbReference type="InterPro" id="IPR011545">
    <property type="entry name" value="DEAD/DEAH_box_helicase_dom"/>
</dbReference>
<dbReference type="PANTHER" id="PTHR24031">
    <property type="entry name" value="RNA HELICASE"/>
    <property type="match status" value="1"/>
</dbReference>
<dbReference type="GO" id="GO:0003724">
    <property type="term" value="F:RNA helicase activity"/>
    <property type="evidence" value="ECO:0007669"/>
    <property type="project" value="UniProtKB-EC"/>
</dbReference>
<evidence type="ECO:0000259" key="6">
    <source>
        <dbReference type="PROSITE" id="PS51192"/>
    </source>
</evidence>
<keyword evidence="3 4" id="KW-0067">ATP-binding</keyword>
<feature type="region of interest" description="Disordered" evidence="5">
    <location>
        <begin position="1"/>
        <end position="34"/>
    </location>
</feature>
<evidence type="ECO:0000256" key="3">
    <source>
        <dbReference type="ARBA" id="ARBA00022840"/>
    </source>
</evidence>
<evidence type="ECO:0000256" key="2">
    <source>
        <dbReference type="ARBA" id="ARBA00022801"/>
    </source>
</evidence>
<feature type="domain" description="Helicase ATP-binding" evidence="6">
    <location>
        <begin position="99"/>
        <end position="176"/>
    </location>
</feature>
<dbReference type="PROSITE" id="PS51192">
    <property type="entry name" value="HELICASE_ATP_BIND_1"/>
    <property type="match status" value="1"/>
</dbReference>
<keyword evidence="4" id="KW-0694">RNA-binding</keyword>
<comment type="caution">
    <text evidence="7">The sequence shown here is derived from an EMBL/GenBank/DDBJ whole genome shotgun (WGS) entry which is preliminary data.</text>
</comment>
<dbReference type="InterPro" id="IPR027417">
    <property type="entry name" value="P-loop_NTPase"/>
</dbReference>
<evidence type="ECO:0000313" key="8">
    <source>
        <dbReference type="Proteomes" id="UP001175271"/>
    </source>
</evidence>
<dbReference type="EC" id="3.6.4.13" evidence="4"/>
<accession>A0AA39IQ68</accession>
<organism evidence="7 8">
    <name type="scientific">Steinernema hermaphroditum</name>
    <dbReference type="NCBI Taxonomy" id="289476"/>
    <lineage>
        <taxon>Eukaryota</taxon>
        <taxon>Metazoa</taxon>
        <taxon>Ecdysozoa</taxon>
        <taxon>Nematoda</taxon>
        <taxon>Chromadorea</taxon>
        <taxon>Rhabditida</taxon>
        <taxon>Tylenchina</taxon>
        <taxon>Panagrolaimomorpha</taxon>
        <taxon>Strongyloidoidea</taxon>
        <taxon>Steinernematidae</taxon>
        <taxon>Steinernema</taxon>
    </lineage>
</organism>
<protein>
    <recommendedName>
        <fullName evidence="4">ATP-dependent RNA helicase</fullName>
        <ecNumber evidence="4">3.6.4.13</ecNumber>
    </recommendedName>
</protein>
<dbReference type="Pfam" id="PF00270">
    <property type="entry name" value="DEAD"/>
    <property type="match status" value="1"/>
</dbReference>
<dbReference type="GO" id="GO:0005524">
    <property type="term" value="F:ATP binding"/>
    <property type="evidence" value="ECO:0007669"/>
    <property type="project" value="UniProtKB-UniRule"/>
</dbReference>
<comment type="domain">
    <text evidence="4">The Q motif is unique to and characteristic of the DEAD box family of RNA helicases and controls ATP binding and hydrolysis.</text>
</comment>
<dbReference type="InterPro" id="IPR014001">
    <property type="entry name" value="Helicase_ATP-bd"/>
</dbReference>
<comment type="catalytic activity">
    <reaction evidence="4">
        <text>ATP + H2O = ADP + phosphate + H(+)</text>
        <dbReference type="Rhea" id="RHEA:13065"/>
        <dbReference type="ChEBI" id="CHEBI:15377"/>
        <dbReference type="ChEBI" id="CHEBI:15378"/>
        <dbReference type="ChEBI" id="CHEBI:30616"/>
        <dbReference type="ChEBI" id="CHEBI:43474"/>
        <dbReference type="ChEBI" id="CHEBI:456216"/>
        <dbReference type="EC" id="3.6.4.13"/>
    </reaction>
</comment>
<dbReference type="GO" id="GO:0016787">
    <property type="term" value="F:hydrolase activity"/>
    <property type="evidence" value="ECO:0007669"/>
    <property type="project" value="UniProtKB-KW"/>
</dbReference>
<feature type="region of interest" description="Disordered" evidence="5">
    <location>
        <begin position="58"/>
        <end position="79"/>
    </location>
</feature>
<comment type="similarity">
    <text evidence="4">Belongs to the DEAD box helicase family.</text>
</comment>
<name>A0AA39IQ68_9BILA</name>
<comment type="function">
    <text evidence="4">RNA helicase.</text>
</comment>
<dbReference type="AlphaFoldDB" id="A0AA39IQ68"/>
<feature type="compositionally biased region" description="Low complexity" evidence="5">
    <location>
        <begin position="59"/>
        <end position="79"/>
    </location>
</feature>
<evidence type="ECO:0000256" key="1">
    <source>
        <dbReference type="ARBA" id="ARBA00022741"/>
    </source>
</evidence>
<keyword evidence="2 4" id="KW-0378">Hydrolase</keyword>
<proteinExistence type="inferred from homology"/>
<keyword evidence="8" id="KW-1185">Reference proteome</keyword>